<evidence type="ECO:0000313" key="1">
    <source>
        <dbReference type="EMBL" id="UDL15861.1"/>
    </source>
</evidence>
<dbReference type="Proteomes" id="UP000827768">
    <property type="component" value="Segment"/>
</dbReference>
<organism evidence="1 2">
    <name type="scientific">Microbacterium phage Pumpernickel</name>
    <dbReference type="NCBI Taxonomy" id="2885983"/>
    <lineage>
        <taxon>Viruses</taxon>
        <taxon>Duplodnaviria</taxon>
        <taxon>Heunggongvirae</taxon>
        <taxon>Uroviricota</taxon>
        <taxon>Caudoviricetes</taxon>
        <taxon>Pumpernickelvirus</taxon>
        <taxon>Pumpernickelvirus pumpernickel</taxon>
    </lineage>
</organism>
<reference evidence="1" key="1">
    <citation type="submission" date="2021-09" db="EMBL/GenBank/DDBJ databases">
        <authorList>
            <person name="Andersen S.H."/>
            <person name="Beall E.A."/>
            <person name="Cappelle B."/>
            <person name="Falteisek K.J."/>
            <person name="Fenske B.A."/>
            <person name="Gansluckner N.W."/>
            <person name="Gilbertson S.M."/>
            <person name="Krings K.J."/>
            <person name="Mobeck M."/>
            <person name="Odeku J.O."/>
            <person name="Poncelet M.E."/>
            <person name="Rohr J.R."/>
            <person name="Rolands L."/>
            <person name="Whipple C.D."/>
            <person name="Whipple E.M."/>
            <person name="Spring A.M."/>
            <person name="Klyczek K."/>
            <person name="Garlena R.A."/>
            <person name="Russell D.A."/>
            <person name="Pope W.H."/>
            <person name="Jacobs-Sera D."/>
            <person name="Hatfull G.F."/>
        </authorList>
    </citation>
    <scope>NUCLEOTIDE SEQUENCE</scope>
</reference>
<dbReference type="KEGG" id="vg:80019710"/>
<gene>
    <name evidence="1" type="primary">70</name>
    <name evidence="1" type="ORF">SEA_PUMPERNICKEL_70</name>
</gene>
<keyword evidence="2" id="KW-1185">Reference proteome</keyword>
<evidence type="ECO:0000313" key="2">
    <source>
        <dbReference type="Proteomes" id="UP000827768"/>
    </source>
</evidence>
<sequence>MLNNKTTFDVYTSLTPRGRVAWRTVVRGEDFLDGEWVREYSGTARNLKRALKDAYKANQRKRRA</sequence>
<dbReference type="GeneID" id="80019710"/>
<dbReference type="RefSeq" id="YP_010755101.1">
    <property type="nucleotide sequence ID" value="NC_073468.1"/>
</dbReference>
<accession>A0AAE8Y8E0</accession>
<protein>
    <submittedName>
        <fullName evidence="1">Uncharacterized protein</fullName>
    </submittedName>
</protein>
<proteinExistence type="predicted"/>
<dbReference type="EMBL" id="OK040790">
    <property type="protein sequence ID" value="UDL15861.1"/>
    <property type="molecule type" value="Genomic_DNA"/>
</dbReference>
<name>A0AAE8Y8E0_9CAUD</name>